<dbReference type="InterPro" id="IPR017734">
    <property type="entry name" value="T6SS_SciN"/>
</dbReference>
<evidence type="ECO:0000313" key="1">
    <source>
        <dbReference type="EMBL" id="PPE70799.1"/>
    </source>
</evidence>
<accession>A0A2S5T775</accession>
<comment type="caution">
    <text evidence="1">The sequence shown here is derived from an EMBL/GenBank/DDBJ whole genome shotgun (WGS) entry which is preliminary data.</text>
</comment>
<keyword evidence="2" id="KW-1185">Reference proteome</keyword>
<dbReference type="OrthoDB" id="5471061at2"/>
<dbReference type="NCBIfam" id="TIGR03352">
    <property type="entry name" value="VI_chp_3"/>
    <property type="match status" value="1"/>
</dbReference>
<dbReference type="Gene3D" id="2.60.40.4150">
    <property type="entry name" value="Type VI secretion system, lipoprotein SciN"/>
    <property type="match status" value="1"/>
</dbReference>
<dbReference type="PANTHER" id="PTHR37625">
    <property type="entry name" value="OUTER MEMBRANE LIPOPROTEIN-RELATED"/>
    <property type="match status" value="1"/>
</dbReference>
<dbReference type="EMBL" id="PSNY01000004">
    <property type="protein sequence ID" value="PPE70799.1"/>
    <property type="molecule type" value="Genomic_DNA"/>
</dbReference>
<evidence type="ECO:0000313" key="2">
    <source>
        <dbReference type="Proteomes" id="UP000239406"/>
    </source>
</evidence>
<dbReference type="Proteomes" id="UP000239406">
    <property type="component" value="Unassembled WGS sequence"/>
</dbReference>
<dbReference type="InterPro" id="IPR038706">
    <property type="entry name" value="Type_VI_SciN-like_sf"/>
</dbReference>
<reference evidence="1 2" key="1">
    <citation type="submission" date="2018-02" db="EMBL/GenBank/DDBJ databases">
        <title>Reclassifiation of [Polyangium] brachysporum DSM 7029 as Guopingzhaonella breviflexa gen. nov., sp. nov., a member of the family Comamonadaceae.</title>
        <authorList>
            <person name="Tang B."/>
        </authorList>
    </citation>
    <scope>NUCLEOTIDE SEQUENCE [LARGE SCALE GENOMIC DNA]</scope>
    <source>
        <strain evidence="1 2">DSM 15344</strain>
    </source>
</reference>
<keyword evidence="1" id="KW-0449">Lipoprotein</keyword>
<sequence>MFLPPSSWCLPPPSLSSAACANHNPAAPTQKWRPRTTCMRHACRHDVRPTCSTGSSAMRQRTGLLKWISLVACAAALWGCAGSPKPARLDIRMSGDAQVNPDARYRPSPVMVRLYELKTPAAFESADFFSLFDKDRETLAADLNARDEFVLQPGQSLTLKREARPDTRYLAVLAAYRDLERSRWRAVTALHPGKAQVVQVRAGARAVEISAVPE</sequence>
<dbReference type="RefSeq" id="WP_104356490.1">
    <property type="nucleotide sequence ID" value="NZ_CALFFA010000022.1"/>
</dbReference>
<dbReference type="Pfam" id="PF12790">
    <property type="entry name" value="T6SS-SciN"/>
    <property type="match status" value="1"/>
</dbReference>
<protein>
    <submittedName>
        <fullName evidence="1">Type VI secretion system lipoprotein TssJ</fullName>
    </submittedName>
</protein>
<dbReference type="AlphaFoldDB" id="A0A2S5T775"/>
<proteinExistence type="predicted"/>
<dbReference type="PANTHER" id="PTHR37625:SF4">
    <property type="entry name" value="OUTER MEMBRANE LIPOPROTEIN"/>
    <property type="match status" value="1"/>
</dbReference>
<gene>
    <name evidence="1" type="primary">tssJ</name>
    <name evidence="1" type="ORF">C1702_04475</name>
</gene>
<organism evidence="1 2">
    <name type="scientific">Caldimonas thermodepolymerans</name>
    <dbReference type="NCBI Taxonomy" id="215580"/>
    <lineage>
        <taxon>Bacteria</taxon>
        <taxon>Pseudomonadati</taxon>
        <taxon>Pseudomonadota</taxon>
        <taxon>Betaproteobacteria</taxon>
        <taxon>Burkholderiales</taxon>
        <taxon>Sphaerotilaceae</taxon>
        <taxon>Caldimonas</taxon>
    </lineage>
</organism>
<name>A0A2S5T775_9BURK</name>